<sequence>MHAGQAQTIDKDDDVATSIATATACSGPNCPKCEQGMLWSDFSGPPYDPTYGWGCVHVETCKNWKGNCGAYRWHCSQCPEDLCRKCSVSVPAPAGAGLSGAGAA</sequence>
<protein>
    <submittedName>
        <fullName evidence="1">Uncharacterized protein</fullName>
    </submittedName>
</protein>
<evidence type="ECO:0000313" key="2">
    <source>
        <dbReference type="Proteomes" id="UP001189429"/>
    </source>
</evidence>
<gene>
    <name evidence="1" type="ORF">PCOR1329_LOCUS85798</name>
</gene>
<comment type="caution">
    <text evidence="1">The sequence shown here is derived from an EMBL/GenBank/DDBJ whole genome shotgun (WGS) entry which is preliminary data.</text>
</comment>
<keyword evidence="2" id="KW-1185">Reference proteome</keyword>
<dbReference type="Proteomes" id="UP001189429">
    <property type="component" value="Unassembled WGS sequence"/>
</dbReference>
<dbReference type="EMBL" id="CAUYUJ010022713">
    <property type="protein sequence ID" value="CAK0912183.1"/>
    <property type="molecule type" value="Genomic_DNA"/>
</dbReference>
<evidence type="ECO:0000313" key="1">
    <source>
        <dbReference type="EMBL" id="CAK0912183.1"/>
    </source>
</evidence>
<reference evidence="1" key="1">
    <citation type="submission" date="2023-10" db="EMBL/GenBank/DDBJ databases">
        <authorList>
            <person name="Chen Y."/>
            <person name="Shah S."/>
            <person name="Dougan E. K."/>
            <person name="Thang M."/>
            <person name="Chan C."/>
        </authorList>
    </citation>
    <scope>NUCLEOTIDE SEQUENCE [LARGE SCALE GENOMIC DNA]</scope>
</reference>
<accession>A0ABN9YH30</accession>
<name>A0ABN9YH30_9DINO</name>
<proteinExistence type="predicted"/>
<organism evidence="1 2">
    <name type="scientific">Prorocentrum cordatum</name>
    <dbReference type="NCBI Taxonomy" id="2364126"/>
    <lineage>
        <taxon>Eukaryota</taxon>
        <taxon>Sar</taxon>
        <taxon>Alveolata</taxon>
        <taxon>Dinophyceae</taxon>
        <taxon>Prorocentrales</taxon>
        <taxon>Prorocentraceae</taxon>
        <taxon>Prorocentrum</taxon>
    </lineage>
</organism>